<name>A0A557SZE1_9ARCH</name>
<comment type="caution">
    <text evidence="1">The sequence shown here is derived from an EMBL/GenBank/DDBJ whole genome shotgun (WGS) entry which is preliminary data.</text>
</comment>
<dbReference type="EMBL" id="VOAH01000001">
    <property type="protein sequence ID" value="TVP41955.1"/>
    <property type="molecule type" value="Genomic_DNA"/>
</dbReference>
<sequence length="47" mass="5511">MCNGQNVREARKIISESCVYKKHLIDYHIGSQTKNVLEMMMYYINAS</sequence>
<accession>A0A557SZE1</accession>
<reference evidence="1 2" key="1">
    <citation type="journal article" date="2019" name="Front. Microbiol.">
        <title>Ammonia Oxidation by the Arctic Terrestrial Thaumarchaeote Candidatus Nitrosocosmicus arcticus Is Stimulated by Increasing Temperatures.</title>
        <authorList>
            <person name="Alves R.J.E."/>
            <person name="Kerou M."/>
            <person name="Zappe A."/>
            <person name="Bittner R."/>
            <person name="Abby S.S."/>
            <person name="Schmidt H.A."/>
            <person name="Pfeifer K."/>
            <person name="Schleper C."/>
        </authorList>
    </citation>
    <scope>NUCLEOTIDE SEQUENCE [LARGE SCALE GENOMIC DNA]</scope>
    <source>
        <strain evidence="1 2">Kfb</strain>
    </source>
</reference>
<evidence type="ECO:0000313" key="2">
    <source>
        <dbReference type="Proteomes" id="UP000315289"/>
    </source>
</evidence>
<organism evidence="1 2">
    <name type="scientific">Candidatus Nitrosocosmicus arcticus</name>
    <dbReference type="NCBI Taxonomy" id="2035267"/>
    <lineage>
        <taxon>Archaea</taxon>
        <taxon>Nitrososphaerota</taxon>
        <taxon>Nitrososphaeria</taxon>
        <taxon>Nitrososphaerales</taxon>
        <taxon>Nitrososphaeraceae</taxon>
        <taxon>Candidatus Nitrosocosmicus</taxon>
    </lineage>
</organism>
<evidence type="ECO:0000313" key="1">
    <source>
        <dbReference type="EMBL" id="TVP41955.1"/>
    </source>
</evidence>
<gene>
    <name evidence="1" type="ORF">NARC_10361</name>
</gene>
<dbReference type="AlphaFoldDB" id="A0A557SZE1"/>
<proteinExistence type="predicted"/>
<protein>
    <submittedName>
        <fullName evidence="1">Uncharacterized protein</fullName>
    </submittedName>
</protein>
<dbReference type="Proteomes" id="UP000315289">
    <property type="component" value="Unassembled WGS sequence"/>
</dbReference>
<keyword evidence="2" id="KW-1185">Reference proteome</keyword>